<dbReference type="InterPro" id="IPR013094">
    <property type="entry name" value="AB_hydrolase_3"/>
</dbReference>
<feature type="domain" description="Alpha/beta hydrolase fold-3" evidence="2">
    <location>
        <begin position="53"/>
        <end position="181"/>
    </location>
</feature>
<keyword evidence="4" id="KW-1185">Reference proteome</keyword>
<gene>
    <name evidence="3" type="ORF">LTR09_002900</name>
</gene>
<dbReference type="InterPro" id="IPR029058">
    <property type="entry name" value="AB_hydrolase_fold"/>
</dbReference>
<dbReference type="PANTHER" id="PTHR48081">
    <property type="entry name" value="AB HYDROLASE SUPERFAMILY PROTEIN C4A8.06C"/>
    <property type="match status" value="1"/>
</dbReference>
<evidence type="ECO:0000256" key="1">
    <source>
        <dbReference type="ARBA" id="ARBA00022801"/>
    </source>
</evidence>
<name>A0AAJ0GFA4_9PEZI</name>
<protein>
    <recommendedName>
        <fullName evidence="2">Alpha/beta hydrolase fold-3 domain-containing protein</fullName>
    </recommendedName>
</protein>
<dbReference type="GO" id="GO:0016787">
    <property type="term" value="F:hydrolase activity"/>
    <property type="evidence" value="ECO:0007669"/>
    <property type="project" value="UniProtKB-KW"/>
</dbReference>
<dbReference type="PANTHER" id="PTHR48081:SF3">
    <property type="entry name" value="ALPHA_BETA HYDROLASE FOLD-3 DOMAIN-CONTAINING PROTEIN"/>
    <property type="match status" value="1"/>
</dbReference>
<accession>A0AAJ0GFA4</accession>
<dbReference type="EMBL" id="JAWDJX010000006">
    <property type="protein sequence ID" value="KAK3056393.1"/>
    <property type="molecule type" value="Genomic_DNA"/>
</dbReference>
<dbReference type="Proteomes" id="UP001271007">
    <property type="component" value="Unassembled WGS sequence"/>
</dbReference>
<reference evidence="3" key="1">
    <citation type="submission" date="2023-04" db="EMBL/GenBank/DDBJ databases">
        <title>Black Yeasts Isolated from many extreme environments.</title>
        <authorList>
            <person name="Coleine C."/>
            <person name="Stajich J.E."/>
            <person name="Selbmann L."/>
        </authorList>
    </citation>
    <scope>NUCLEOTIDE SEQUENCE</scope>
    <source>
        <strain evidence="3">CCFEE 5312</strain>
    </source>
</reference>
<evidence type="ECO:0000259" key="2">
    <source>
        <dbReference type="Pfam" id="PF07859"/>
    </source>
</evidence>
<comment type="caution">
    <text evidence="3">The sequence shown here is derived from an EMBL/GenBank/DDBJ whole genome shotgun (WGS) entry which is preliminary data.</text>
</comment>
<proteinExistence type="predicted"/>
<dbReference type="Pfam" id="PF07859">
    <property type="entry name" value="Abhydrolase_3"/>
    <property type="match status" value="1"/>
</dbReference>
<evidence type="ECO:0000313" key="3">
    <source>
        <dbReference type="EMBL" id="KAK3056393.1"/>
    </source>
</evidence>
<evidence type="ECO:0000313" key="4">
    <source>
        <dbReference type="Proteomes" id="UP001271007"/>
    </source>
</evidence>
<sequence length="325" mass="36085">MATATVAVDLAASPKFAAFDIVDVDYKETRGVGIPASVLIPKNIQPGKHPLLVRWHGGCLITGHRLYPDWFATWILELALTKDAIIITPDYRLLPEVTGLEILDDVRDFFSWLSQPESLTSSLPNGVSVDKDNILVAGESAGGYLAIQSALLPASSSKVGVVIAQYPMIDFRDRYYTEAYDKQISRPPTPQLDPSILRDYLANMEVGGTIVSAVPQERMALVGSFIQQGMYGKLFGEDSNLYPLEVLEKVERLAPMWVLHGIGDTIIPVEGSYKFEQAVKQKFPEAKLHTTYRDGDHGFDHEEAADLRTGWVKEGVSFIDKYWPK</sequence>
<dbReference type="AlphaFoldDB" id="A0AAJ0GFA4"/>
<organism evidence="3 4">
    <name type="scientific">Extremus antarcticus</name>
    <dbReference type="NCBI Taxonomy" id="702011"/>
    <lineage>
        <taxon>Eukaryota</taxon>
        <taxon>Fungi</taxon>
        <taxon>Dikarya</taxon>
        <taxon>Ascomycota</taxon>
        <taxon>Pezizomycotina</taxon>
        <taxon>Dothideomycetes</taxon>
        <taxon>Dothideomycetidae</taxon>
        <taxon>Mycosphaerellales</taxon>
        <taxon>Extremaceae</taxon>
        <taxon>Extremus</taxon>
    </lineage>
</organism>
<dbReference type="SUPFAM" id="SSF53474">
    <property type="entry name" value="alpha/beta-Hydrolases"/>
    <property type="match status" value="1"/>
</dbReference>
<keyword evidence="1" id="KW-0378">Hydrolase</keyword>
<dbReference type="InterPro" id="IPR050300">
    <property type="entry name" value="GDXG_lipolytic_enzyme"/>
</dbReference>
<dbReference type="Gene3D" id="3.40.50.1820">
    <property type="entry name" value="alpha/beta hydrolase"/>
    <property type="match status" value="1"/>
</dbReference>